<proteinExistence type="predicted"/>
<sequence length="90" mass="10510">TTKPHVENTFHRAKDLQHISLVIVFRTHVYVVLSFHRNRDNNNVYYLLSSTVRSAAARSRIPSMLLFIFAVPGRRVNAFQNKIHHVRIDT</sequence>
<protein>
    <submittedName>
        <fullName evidence="1">Uncharacterized protein</fullName>
    </submittedName>
</protein>
<gene>
    <name evidence="1" type="ORF">FWK35_00013700</name>
</gene>
<organism evidence="1 2">
    <name type="scientific">Aphis craccivora</name>
    <name type="common">Cowpea aphid</name>
    <dbReference type="NCBI Taxonomy" id="307492"/>
    <lineage>
        <taxon>Eukaryota</taxon>
        <taxon>Metazoa</taxon>
        <taxon>Ecdysozoa</taxon>
        <taxon>Arthropoda</taxon>
        <taxon>Hexapoda</taxon>
        <taxon>Insecta</taxon>
        <taxon>Pterygota</taxon>
        <taxon>Neoptera</taxon>
        <taxon>Paraneoptera</taxon>
        <taxon>Hemiptera</taxon>
        <taxon>Sternorrhyncha</taxon>
        <taxon>Aphidomorpha</taxon>
        <taxon>Aphidoidea</taxon>
        <taxon>Aphididae</taxon>
        <taxon>Aphidini</taxon>
        <taxon>Aphis</taxon>
        <taxon>Aphis</taxon>
    </lineage>
</organism>
<dbReference type="AlphaFoldDB" id="A0A6G0Z4G7"/>
<name>A0A6G0Z4G7_APHCR</name>
<reference evidence="1 2" key="1">
    <citation type="submission" date="2019-08" db="EMBL/GenBank/DDBJ databases">
        <title>Whole genome of Aphis craccivora.</title>
        <authorList>
            <person name="Voronova N.V."/>
            <person name="Shulinski R.S."/>
            <person name="Bandarenka Y.V."/>
            <person name="Zhorov D.G."/>
            <person name="Warner D."/>
        </authorList>
    </citation>
    <scope>NUCLEOTIDE SEQUENCE [LARGE SCALE GENOMIC DNA]</scope>
    <source>
        <strain evidence="1">180601</strain>
        <tissue evidence="1">Whole Body</tissue>
    </source>
</reference>
<evidence type="ECO:0000313" key="1">
    <source>
        <dbReference type="EMBL" id="KAF0765343.1"/>
    </source>
</evidence>
<dbReference type="EMBL" id="VUJU01001421">
    <property type="protein sequence ID" value="KAF0765343.1"/>
    <property type="molecule type" value="Genomic_DNA"/>
</dbReference>
<dbReference type="Proteomes" id="UP000478052">
    <property type="component" value="Unassembled WGS sequence"/>
</dbReference>
<comment type="caution">
    <text evidence="1">The sequence shown here is derived from an EMBL/GenBank/DDBJ whole genome shotgun (WGS) entry which is preliminary data.</text>
</comment>
<keyword evidence="2" id="KW-1185">Reference proteome</keyword>
<accession>A0A6G0Z4G7</accession>
<evidence type="ECO:0000313" key="2">
    <source>
        <dbReference type="Proteomes" id="UP000478052"/>
    </source>
</evidence>
<feature type="non-terminal residue" evidence="1">
    <location>
        <position position="1"/>
    </location>
</feature>